<gene>
    <name evidence="5" type="ORF">EO081_04415</name>
</gene>
<evidence type="ECO:0000313" key="6">
    <source>
        <dbReference type="Proteomes" id="UP000292347"/>
    </source>
</evidence>
<evidence type="ECO:0000256" key="2">
    <source>
        <dbReference type="SAM" id="SignalP"/>
    </source>
</evidence>
<feature type="compositionally biased region" description="Acidic residues" evidence="1">
    <location>
        <begin position="604"/>
        <end position="614"/>
    </location>
</feature>
<dbReference type="Pfam" id="PF12708">
    <property type="entry name" value="Pect-lyase_RHGA_epim"/>
    <property type="match status" value="1"/>
</dbReference>
<keyword evidence="2" id="KW-0732">Signal</keyword>
<dbReference type="InterPro" id="IPR006311">
    <property type="entry name" value="TAT_signal"/>
</dbReference>
<dbReference type="Pfam" id="PF13229">
    <property type="entry name" value="Beta_helix"/>
    <property type="match status" value="1"/>
</dbReference>
<dbReference type="InterPro" id="IPR011050">
    <property type="entry name" value="Pectin_lyase_fold/virulence"/>
</dbReference>
<name>A0A4Q2J062_9SPHN</name>
<dbReference type="OrthoDB" id="7524030at2"/>
<dbReference type="Proteomes" id="UP000292347">
    <property type="component" value="Unassembled WGS sequence"/>
</dbReference>
<keyword evidence="6" id="KW-1185">Reference proteome</keyword>
<dbReference type="InterPro" id="IPR012334">
    <property type="entry name" value="Pectin_lyas_fold"/>
</dbReference>
<proteinExistence type="predicted"/>
<dbReference type="InterPro" id="IPR039448">
    <property type="entry name" value="Beta_helix"/>
</dbReference>
<organism evidence="5 6">
    <name type="scientific">Sphingomonas desiccabilis</name>
    <dbReference type="NCBI Taxonomy" id="429134"/>
    <lineage>
        <taxon>Bacteria</taxon>
        <taxon>Pseudomonadati</taxon>
        <taxon>Pseudomonadota</taxon>
        <taxon>Alphaproteobacteria</taxon>
        <taxon>Sphingomonadales</taxon>
        <taxon>Sphingomonadaceae</taxon>
        <taxon>Sphingomonas</taxon>
    </lineage>
</organism>
<dbReference type="RefSeq" id="WP_129340686.1">
    <property type="nucleotide sequence ID" value="NZ_JACIDD010000001.1"/>
</dbReference>
<dbReference type="EMBL" id="SDPT01000001">
    <property type="protein sequence ID" value="RXZ34904.1"/>
    <property type="molecule type" value="Genomic_DNA"/>
</dbReference>
<dbReference type="Gene3D" id="2.160.20.10">
    <property type="entry name" value="Single-stranded right-handed beta-helix, Pectin lyase-like"/>
    <property type="match status" value="2"/>
</dbReference>
<sequence length="614" mass="66159">MSDAPNRLRFTRRSLLPLSGLAAVGAFAATHSSAGGGAGADGEDADWPSWAPTRRALYAGFAAARSKGRDIRSFGAKLDGKTDDTEALEKAIASGVKVLLIPAGALRVTRLIKLSAPITILGAGDASVIRVEGTDTGLFTAAPASGDPTDFLRDIHIDSIRVVRPEPLKPLGLILVGNNLRNVSVTRCSTDRMGALLVTHLRKVNRNYNKGRKEMVDPAVAAGFHPTRPDDLNEDIFVYDNRVDAGSYMSQVVRFNFARRVAAVGNVGRFAKVSWWGGGARYREGGAPQFMRRVRDVYITRNKFSGANGGVYGNNGDGILVAYNEIDSMTDVGVDFEGCFNALAHHNIVKNVGNFCYVTFYAAKNIVFRDNYASQDGSGSTLHIRFGKGRYGKPRGASLLALRSSGFRRNDGSIDVQFLNNHLVWAGERGAGTCTASYFSRMLVQGNRFENVGCDFSYLSTGQLQMLDNRLVFDKPAGDPVRMLGGGATRTVIRGNEVRVLTPQADESIGIRARPLGANPTIEVSDNRFILGKGVAPLPIALFAPPKTAARYRINGNSVGPIYAMAPEQVSASANKDPAGRPVTPASLPTKYLPKPKEPKEPETQEPPEEARED</sequence>
<dbReference type="AlphaFoldDB" id="A0A4Q2J062"/>
<reference evidence="5 6" key="1">
    <citation type="submission" date="2019-01" db="EMBL/GenBank/DDBJ databases">
        <title>Sphingomonas mucosissima sp. nov. and Sphingomonas desiccabilis sp. nov., from biological soil crusts in the Colorado Plateau, USA.</title>
        <authorList>
            <person name="Zhu D."/>
        </authorList>
    </citation>
    <scope>NUCLEOTIDE SEQUENCE [LARGE SCALE GENOMIC DNA]</scope>
    <source>
        <strain evidence="5 6">CP1D</strain>
    </source>
</reference>
<evidence type="ECO:0000313" key="5">
    <source>
        <dbReference type="EMBL" id="RXZ34904.1"/>
    </source>
</evidence>
<comment type="caution">
    <text evidence="5">The sequence shown here is derived from an EMBL/GenBank/DDBJ whole genome shotgun (WGS) entry which is preliminary data.</text>
</comment>
<evidence type="ECO:0000259" key="4">
    <source>
        <dbReference type="Pfam" id="PF13229"/>
    </source>
</evidence>
<feature type="domain" description="Right handed beta helix" evidence="4">
    <location>
        <begin position="290"/>
        <end position="377"/>
    </location>
</feature>
<feature type="region of interest" description="Disordered" evidence="1">
    <location>
        <begin position="571"/>
        <end position="614"/>
    </location>
</feature>
<feature type="chain" id="PRO_5043938328" description="Pectate lyase superfamily protein domain-containing protein" evidence="2">
    <location>
        <begin position="29"/>
        <end position="614"/>
    </location>
</feature>
<evidence type="ECO:0008006" key="7">
    <source>
        <dbReference type="Google" id="ProtNLM"/>
    </source>
</evidence>
<evidence type="ECO:0000256" key="1">
    <source>
        <dbReference type="SAM" id="MobiDB-lite"/>
    </source>
</evidence>
<dbReference type="PROSITE" id="PS51318">
    <property type="entry name" value="TAT"/>
    <property type="match status" value="1"/>
</dbReference>
<feature type="signal peptide" evidence="2">
    <location>
        <begin position="1"/>
        <end position="28"/>
    </location>
</feature>
<feature type="domain" description="Rhamnogalacturonase A/B/Epimerase-like pectate lyase" evidence="3">
    <location>
        <begin position="69"/>
        <end position="144"/>
    </location>
</feature>
<dbReference type="InterPro" id="IPR024535">
    <property type="entry name" value="RHGA/B-epi-like_pectate_lyase"/>
</dbReference>
<protein>
    <recommendedName>
        <fullName evidence="7">Pectate lyase superfamily protein domain-containing protein</fullName>
    </recommendedName>
</protein>
<accession>A0A4Q2J062</accession>
<dbReference type="SUPFAM" id="SSF51126">
    <property type="entry name" value="Pectin lyase-like"/>
    <property type="match status" value="1"/>
</dbReference>
<evidence type="ECO:0000259" key="3">
    <source>
        <dbReference type="Pfam" id="PF12708"/>
    </source>
</evidence>